<evidence type="ECO:0000313" key="1">
    <source>
        <dbReference type="EMBL" id="PQM31262.1"/>
    </source>
</evidence>
<protein>
    <submittedName>
        <fullName evidence="1">Uncharacterized protein</fullName>
    </submittedName>
</protein>
<gene>
    <name evidence="1" type="ORF">SMSRO_SF010790</name>
</gene>
<dbReference type="RefSeq" id="WP_040093364.1">
    <property type="nucleotide sequence ID" value="NZ_CM020866.1"/>
</dbReference>
<reference evidence="1 2" key="1">
    <citation type="journal article" date="2015" name="MBio">
        <title>Genome sequence of the Drosophila melanogaster male-killing Spiroplasma strain MSRO endosymbiont.</title>
        <authorList>
            <person name="Paredes J.C."/>
            <person name="Herren J.K."/>
            <person name="Schupfer F."/>
            <person name="Marin R."/>
            <person name="Claverol S."/>
            <person name="Kuo C.H."/>
            <person name="Lemaitre B."/>
            <person name="Beven L."/>
        </authorList>
    </citation>
    <scope>NUCLEOTIDE SEQUENCE [LARGE SCALE GENOMIC DNA]</scope>
    <source>
        <strain evidence="1 2">MSRO</strain>
    </source>
</reference>
<accession>A0A2P6FCV3</accession>
<name>A0A2P6FCV3_9MOLU</name>
<dbReference type="OrthoDB" id="9792792at2"/>
<sequence length="166" mass="19524">MDRKQLNLNDYIVNNNGSVIGKHVYEWNTDTKVITLKLNNGNFITIGKSKKSNKAQEKALKVAKRIKKWDDKYNQVKKPFLMKKWKWDLKKEQISKETLRNVLAETVDAKRQTELITSNLKNKIEDTQQEQQTSLNVEKPSAKKVELSEIEILDFLHYLLKNCKYL</sequence>
<dbReference type="EMBL" id="JTLV02000001">
    <property type="protein sequence ID" value="PQM31262.1"/>
    <property type="molecule type" value="Genomic_DNA"/>
</dbReference>
<evidence type="ECO:0000313" key="2">
    <source>
        <dbReference type="Proteomes" id="UP000031565"/>
    </source>
</evidence>
<organism evidence="1 2">
    <name type="scientific">Spiroplasma poulsonii</name>
    <dbReference type="NCBI Taxonomy" id="2138"/>
    <lineage>
        <taxon>Bacteria</taxon>
        <taxon>Bacillati</taxon>
        <taxon>Mycoplasmatota</taxon>
        <taxon>Mollicutes</taxon>
        <taxon>Entomoplasmatales</taxon>
        <taxon>Spiroplasmataceae</taxon>
        <taxon>Spiroplasma</taxon>
    </lineage>
</organism>
<dbReference type="AlphaFoldDB" id="A0A2P6FCV3"/>
<dbReference type="Proteomes" id="UP000031565">
    <property type="component" value="Unassembled WGS sequence"/>
</dbReference>
<comment type="caution">
    <text evidence="1">The sequence shown here is derived from an EMBL/GenBank/DDBJ whole genome shotgun (WGS) entry which is preliminary data.</text>
</comment>
<keyword evidence="2" id="KW-1185">Reference proteome</keyword>
<proteinExistence type="predicted"/>